<sequence length="519" mass="56492">MWNARPRKPVLSWACPISPRSKTPWCNRCKTAWRPPSMPWNRKPCYALGFRRRSKTWGPCRTFLVAVCQKGRATLFFVGDLRPIMATIFALATAHGRAGIAVVRVSGPGAGPVLDALTGRRPVPRRATRARLCHPVSKEWLDDALILWFPGPASFTGEDLAELHIHGGRAVLEAVTQSVAEIPGVRLAEPGEFSRRAFLNDKMDLTTAEALADLVNAETEAQRRQALRQADGALFRLYEGWRGEAMRLLAHAEALLDFPDEDLPPAVEAEVRAGIVHLRDTLAAHLDDRHRGERLRDGLHVAVIGAPNAGKSSLVNRLARREAAIVSDIAGTTRDVIEVGLDLGGYPLLLADTAGVRETTDVIEAEGVRRALARHAQADLTLVVMDGTRDPAEADPLVGLSGANLLRVFTRADQVAERTGEGIWISCLTGEGFEALEAALERAARALLDETNAPALTRARHRAAVTEAHTALARSLTAPLADLRAEDLRLAVRALGRITGRVAVDDLLDIIFRDFCLGK</sequence>
<dbReference type="GO" id="GO:0002098">
    <property type="term" value="P:tRNA wobble uridine modification"/>
    <property type="evidence" value="ECO:0007669"/>
    <property type="project" value="TreeGrafter"/>
</dbReference>
<dbReference type="InterPro" id="IPR005225">
    <property type="entry name" value="Small_GTP-bd"/>
</dbReference>
<dbReference type="GO" id="GO:0003924">
    <property type="term" value="F:GTPase activity"/>
    <property type="evidence" value="ECO:0007669"/>
    <property type="project" value="UniProtKB-UniRule"/>
</dbReference>
<dbReference type="PROSITE" id="PS51709">
    <property type="entry name" value="G_TRME"/>
    <property type="match status" value="1"/>
</dbReference>
<comment type="cofactor">
    <cofactor evidence="7">
        <name>K(+)</name>
        <dbReference type="ChEBI" id="CHEBI:29103"/>
    </cofactor>
    <text evidence="7">Binds 1 potassium ion per subunit.</text>
</comment>
<dbReference type="SUPFAM" id="SSF116878">
    <property type="entry name" value="TrmE connector domain"/>
    <property type="match status" value="1"/>
</dbReference>
<dbReference type="EC" id="3.6.-.-" evidence="7"/>
<feature type="binding site" evidence="7">
    <location>
        <position position="332"/>
    </location>
    <ligand>
        <name>K(+)</name>
        <dbReference type="ChEBI" id="CHEBI:29103"/>
    </ligand>
</feature>
<dbReference type="SUPFAM" id="SSF52540">
    <property type="entry name" value="P-loop containing nucleoside triphosphate hydrolases"/>
    <property type="match status" value="1"/>
</dbReference>
<proteinExistence type="inferred from homology"/>
<comment type="similarity">
    <text evidence="1 7 8">Belongs to the TRAFAC class TrmE-Era-EngA-EngB-Septin-like GTPase superfamily. TrmE GTPase family.</text>
</comment>
<keyword evidence="3 7" id="KW-0547">Nucleotide-binding</keyword>
<dbReference type="AlphaFoldDB" id="H6SS23"/>
<feature type="binding site" evidence="7">
    <location>
        <position position="202"/>
    </location>
    <ligand>
        <name>(6S)-5-formyl-5,6,7,8-tetrahydrofolate</name>
        <dbReference type="ChEBI" id="CHEBI:57457"/>
    </ligand>
</feature>
<feature type="binding site" evidence="7">
    <location>
        <position position="162"/>
    </location>
    <ligand>
        <name>(6S)-5-formyl-5,6,7,8-tetrahydrofolate</name>
        <dbReference type="ChEBI" id="CHEBI:57457"/>
    </ligand>
</feature>
<feature type="binding site" evidence="7">
    <location>
        <position position="333"/>
    </location>
    <ligand>
        <name>Mg(2+)</name>
        <dbReference type="ChEBI" id="CHEBI:18420"/>
    </ligand>
</feature>
<keyword evidence="7" id="KW-0460">Magnesium</keyword>
<evidence type="ECO:0000256" key="6">
    <source>
        <dbReference type="ARBA" id="ARBA00023134"/>
    </source>
</evidence>
<dbReference type="Gene3D" id="3.30.1360.120">
    <property type="entry name" value="Probable tRNA modification gtpase trme, domain 1"/>
    <property type="match status" value="1"/>
</dbReference>
<dbReference type="NCBIfam" id="NF003661">
    <property type="entry name" value="PRK05291.1-3"/>
    <property type="match status" value="1"/>
</dbReference>
<dbReference type="Pfam" id="PF12631">
    <property type="entry name" value="MnmE_helical"/>
    <property type="match status" value="1"/>
</dbReference>
<dbReference type="PANTHER" id="PTHR42714">
    <property type="entry name" value="TRNA MODIFICATION GTPASE GTPBP3"/>
    <property type="match status" value="1"/>
</dbReference>
<dbReference type="InterPro" id="IPR027417">
    <property type="entry name" value="P-loop_NTPase"/>
</dbReference>
<feature type="binding site" evidence="7">
    <location>
        <begin position="308"/>
        <end position="313"/>
    </location>
    <ligand>
        <name>GTP</name>
        <dbReference type="ChEBI" id="CHEBI:37565"/>
    </ligand>
</feature>
<dbReference type="FunFam" id="3.30.1360.120:FF:000007">
    <property type="entry name" value="tRNA modification GTPase GTPBP3, mitochondrial"/>
    <property type="match status" value="1"/>
</dbReference>
<dbReference type="GO" id="GO:0005737">
    <property type="term" value="C:cytoplasm"/>
    <property type="evidence" value="ECO:0007669"/>
    <property type="project" value="UniProtKB-SubCell"/>
</dbReference>
<evidence type="ECO:0000256" key="3">
    <source>
        <dbReference type="ARBA" id="ARBA00022741"/>
    </source>
</evidence>
<feature type="binding site" evidence="7">
    <location>
        <begin position="352"/>
        <end position="355"/>
    </location>
    <ligand>
        <name>GTP</name>
        <dbReference type="ChEBI" id="CHEBI:37565"/>
    </ligand>
</feature>
<organism evidence="10 11">
    <name type="scientific">Pararhodospirillum photometricum DSM 122</name>
    <dbReference type="NCBI Taxonomy" id="1150469"/>
    <lineage>
        <taxon>Bacteria</taxon>
        <taxon>Pseudomonadati</taxon>
        <taxon>Pseudomonadota</taxon>
        <taxon>Alphaproteobacteria</taxon>
        <taxon>Rhodospirillales</taxon>
        <taxon>Rhodospirillaceae</taxon>
        <taxon>Pararhodospirillum</taxon>
    </lineage>
</organism>
<feature type="domain" description="TrmE-type G" evidence="9">
    <location>
        <begin position="298"/>
        <end position="445"/>
    </location>
</feature>
<evidence type="ECO:0000256" key="4">
    <source>
        <dbReference type="ARBA" id="ARBA00022801"/>
    </source>
</evidence>
<dbReference type="InterPro" id="IPR004520">
    <property type="entry name" value="GTPase_MnmE"/>
</dbReference>
<evidence type="ECO:0000313" key="10">
    <source>
        <dbReference type="EMBL" id="CCG07702.1"/>
    </source>
</evidence>
<evidence type="ECO:0000256" key="2">
    <source>
        <dbReference type="ARBA" id="ARBA00022694"/>
    </source>
</evidence>
<protein>
    <recommendedName>
        <fullName evidence="7">tRNA modification GTPase MnmE</fullName>
        <ecNumber evidence="7">3.6.-.-</ecNumber>
    </recommendedName>
</protein>
<keyword evidence="7" id="KW-0963">Cytoplasm</keyword>
<keyword evidence="6 7" id="KW-0342">GTP-binding</keyword>
<dbReference type="CDD" id="cd14858">
    <property type="entry name" value="TrmE_N"/>
    <property type="match status" value="1"/>
</dbReference>
<dbReference type="InterPro" id="IPR031168">
    <property type="entry name" value="G_TrmE"/>
</dbReference>
<dbReference type="Gene3D" id="3.40.50.300">
    <property type="entry name" value="P-loop containing nucleotide triphosphate hydrolases"/>
    <property type="match status" value="1"/>
</dbReference>
<dbReference type="Proteomes" id="UP000033220">
    <property type="component" value="Chromosome DSM 122"/>
</dbReference>
<evidence type="ECO:0000313" key="11">
    <source>
        <dbReference type="Proteomes" id="UP000033220"/>
    </source>
</evidence>
<dbReference type="GO" id="GO:0046872">
    <property type="term" value="F:metal ion binding"/>
    <property type="evidence" value="ECO:0007669"/>
    <property type="project" value="UniProtKB-KW"/>
</dbReference>
<dbReference type="STRING" id="1150469.RSPPHO_01076"/>
<feature type="binding site" evidence="7">
    <location>
        <position position="329"/>
    </location>
    <ligand>
        <name>K(+)</name>
        <dbReference type="ChEBI" id="CHEBI:29103"/>
    </ligand>
</feature>
<dbReference type="GO" id="GO:0005525">
    <property type="term" value="F:GTP binding"/>
    <property type="evidence" value="ECO:0007669"/>
    <property type="project" value="UniProtKB-UniRule"/>
</dbReference>
<dbReference type="Gene3D" id="1.20.120.430">
    <property type="entry name" value="tRNA modification GTPase MnmE domain 2"/>
    <property type="match status" value="1"/>
</dbReference>
<feature type="binding site" evidence="7">
    <location>
        <position position="312"/>
    </location>
    <ligand>
        <name>Mg(2+)</name>
        <dbReference type="ChEBI" id="CHEBI:18420"/>
    </ligand>
</feature>
<feature type="binding site" evidence="7">
    <location>
        <position position="104"/>
    </location>
    <ligand>
        <name>(6S)-5-formyl-5,6,7,8-tetrahydrofolate</name>
        <dbReference type="ChEBI" id="CHEBI:57457"/>
    </ligand>
</feature>
<dbReference type="HOGENOM" id="CLU_019624_3_1_5"/>
<evidence type="ECO:0000256" key="7">
    <source>
        <dbReference type="HAMAP-Rule" id="MF_00379"/>
    </source>
</evidence>
<reference evidence="10 11" key="1">
    <citation type="submission" date="2012-02" db="EMBL/GenBank/DDBJ databases">
        <title>Shotgun genome sequence of Phaeospirillum photometricum DSM 122.</title>
        <authorList>
            <person name="Duquesne K."/>
            <person name="Sturgis J."/>
        </authorList>
    </citation>
    <scope>NUCLEOTIDE SEQUENCE [LARGE SCALE GENOMIC DNA]</scope>
    <source>
        <strain evidence="11">DSM122</strain>
    </source>
</reference>
<dbReference type="InterPro" id="IPR018948">
    <property type="entry name" value="GTP-bd_TrmE_N"/>
</dbReference>
<feature type="binding site" evidence="7">
    <location>
        <position position="327"/>
    </location>
    <ligand>
        <name>K(+)</name>
        <dbReference type="ChEBI" id="CHEBI:29103"/>
    </ligand>
</feature>
<evidence type="ECO:0000256" key="5">
    <source>
        <dbReference type="ARBA" id="ARBA00022958"/>
    </source>
</evidence>
<feature type="binding site" evidence="7">
    <location>
        <begin position="327"/>
        <end position="333"/>
    </location>
    <ligand>
        <name>GTP</name>
        <dbReference type="ChEBI" id="CHEBI:37565"/>
    </ligand>
</feature>
<evidence type="ECO:0000256" key="8">
    <source>
        <dbReference type="RuleBase" id="RU003313"/>
    </source>
</evidence>
<keyword evidence="4 7" id="KW-0378">Hydrolase</keyword>
<dbReference type="HAMAP" id="MF_00379">
    <property type="entry name" value="GTPase_MnmE"/>
    <property type="match status" value="1"/>
</dbReference>
<dbReference type="PANTHER" id="PTHR42714:SF2">
    <property type="entry name" value="TRNA MODIFICATION GTPASE GTPBP3, MITOCHONDRIAL"/>
    <property type="match status" value="1"/>
</dbReference>
<dbReference type="eggNOG" id="COG0486">
    <property type="taxonomic scope" value="Bacteria"/>
</dbReference>
<evidence type="ECO:0000259" key="9">
    <source>
        <dbReference type="PROSITE" id="PS51709"/>
    </source>
</evidence>
<keyword evidence="7" id="KW-0479">Metal-binding</keyword>
<feature type="binding site" evidence="7">
    <location>
        <position position="519"/>
    </location>
    <ligand>
        <name>(6S)-5-formyl-5,6,7,8-tetrahydrofolate</name>
        <dbReference type="ChEBI" id="CHEBI:57457"/>
    </ligand>
</feature>
<keyword evidence="2 7" id="KW-0819">tRNA processing</keyword>
<comment type="subcellular location">
    <subcellularLocation>
        <location evidence="7">Cytoplasm</location>
    </subcellularLocation>
</comment>
<dbReference type="EMBL" id="HE663493">
    <property type="protein sequence ID" value="CCG07702.1"/>
    <property type="molecule type" value="Genomic_DNA"/>
</dbReference>
<comment type="caution">
    <text evidence="7">Lacks conserved residue(s) required for the propagation of feature annotation.</text>
</comment>
<dbReference type="Pfam" id="PF10396">
    <property type="entry name" value="TrmE_N"/>
    <property type="match status" value="1"/>
</dbReference>
<comment type="subunit">
    <text evidence="7">Homodimer. Heterotetramer of two MnmE and two MnmG subunits.</text>
</comment>
<dbReference type="InterPro" id="IPR027266">
    <property type="entry name" value="TrmE/GcvT-like"/>
</dbReference>
<dbReference type="CDD" id="cd04164">
    <property type="entry name" value="trmE"/>
    <property type="match status" value="1"/>
</dbReference>
<dbReference type="GO" id="GO:0030488">
    <property type="term" value="P:tRNA methylation"/>
    <property type="evidence" value="ECO:0007669"/>
    <property type="project" value="TreeGrafter"/>
</dbReference>
<feature type="binding site" evidence="7">
    <location>
        <position position="308"/>
    </location>
    <ligand>
        <name>K(+)</name>
        <dbReference type="ChEBI" id="CHEBI:29103"/>
    </ligand>
</feature>
<evidence type="ECO:0000256" key="1">
    <source>
        <dbReference type="ARBA" id="ARBA00011043"/>
    </source>
</evidence>
<dbReference type="InterPro" id="IPR006073">
    <property type="entry name" value="GTP-bd"/>
</dbReference>
<accession>H6SS23</accession>
<keyword evidence="11" id="KW-1185">Reference proteome</keyword>
<dbReference type="NCBIfam" id="TIGR00450">
    <property type="entry name" value="mnmE_trmE_thdF"/>
    <property type="match status" value="1"/>
</dbReference>
<name>H6SS23_PARPM</name>
<gene>
    <name evidence="7 10" type="primary">mnmE</name>
    <name evidence="7" type="synonym">trmE</name>
    <name evidence="10" type="ORF">RSPPHO_01076</name>
</gene>
<comment type="function">
    <text evidence="7">Exhibits a very high intrinsic GTPase hydrolysis rate. Involved in the addition of a carboxymethylaminomethyl (cmnm) group at the wobble position (U34) of certain tRNAs, forming tRNA-cmnm(5)s(2)U34.</text>
</comment>
<dbReference type="InterPro" id="IPR027368">
    <property type="entry name" value="MnmE_dom2"/>
</dbReference>
<keyword evidence="5 7" id="KW-0630">Potassium</keyword>
<dbReference type="NCBIfam" id="TIGR00231">
    <property type="entry name" value="small_GTP"/>
    <property type="match status" value="1"/>
</dbReference>
<dbReference type="KEGG" id="rpm:RSPPHO_01076"/>
<dbReference type="InterPro" id="IPR025867">
    <property type="entry name" value="MnmE_helical"/>
</dbReference>
<dbReference type="PATRIC" id="fig|1150469.3.peg.1225"/>
<dbReference type="Pfam" id="PF01926">
    <property type="entry name" value="MMR_HSR1"/>
    <property type="match status" value="1"/>
</dbReference>